<keyword evidence="3" id="KW-1185">Reference proteome</keyword>
<dbReference type="AlphaFoldDB" id="A0AA86L358"/>
<accession>A0AA86L358</accession>
<dbReference type="KEGG" id="sgi:SGRAN_1760"/>
<gene>
    <name evidence="2" type="ORF">SGRAN_1760</name>
</gene>
<protein>
    <submittedName>
        <fullName evidence="2">AsmA family protein</fullName>
    </submittedName>
</protein>
<sequence length="643" mass="67467">MAPGSRRRAAIVDKFATLPRWARMTLALLAGLSAALVLLLGAFPVGMLREAAERSLSQEFGARVELGALERNSVFSFTPLITVHDLHIGQPAWAGKGDMVRVGRASARVPILSMLTGDVEPRSLDIDGLDLALVRDAEGNSNWSGRAGRKSESGGPLRLAQLSIRNGRFTLKDAKRRLDVSGTIEAGPQTGLAIAASGRFNGAPATLRATGGGPPNASTGWPFTARLSSDLLDLTAKGTMAAPLDTSAMTMTMRARGTSLKQLDHIVEAGLFGTQAIDLGGDVRRDGEDWFIDRLQGSIGRSAIRAKATVLKRDGRTKIDATIDAPQLDFDDLADDAGLAAARAKEARIGPRILPDTRINLEKMGPTDGTIRVSIASLLVKGSSVFKSLSGTLKLDHRVLRLDNAVARLERGKMTGWVKVDSRNASPILTTELRIENATLDAFIGQPDMIRGPIQGLIRITGRGDTVRDAFAGGSGKIAFVANAGAMNRAAAYVIGQDLGGAIGQKLGDDEQMTPIRCAIFNFSAKDGKLAPAPLVIDTAITRARGRGLIDLDGETVALSMTGAGSEKAALKLVDPLKVQGTLSKPEISFAPANRGGKTGGLLGAVGRSIGTALGLRKDPTADAPLPKPGSVNCRTLSADALN</sequence>
<dbReference type="PANTHER" id="PTHR30441:SF4">
    <property type="entry name" value="PROTEIN ASMA"/>
    <property type="match status" value="1"/>
</dbReference>
<dbReference type="InterPro" id="IPR007844">
    <property type="entry name" value="AsmA"/>
</dbReference>
<name>A0AA86L358_9SPHN</name>
<evidence type="ECO:0000313" key="2">
    <source>
        <dbReference type="EMBL" id="AMG74138.1"/>
    </source>
</evidence>
<reference evidence="2 3" key="1">
    <citation type="journal article" date="2016" name="BMC Genomics">
        <title>Genomic analysis of the nitrate-respiring Sphingopyxis granuli (formerly Sphingomonas macrogoltabida) strain TFA.</title>
        <authorList>
            <person name="Garcia-Romero I."/>
            <person name="Perez-Pulido A.J."/>
            <person name="Gonzalez-Flores Y.E."/>
            <person name="Reyes-Ramirez F."/>
            <person name="Santero E."/>
            <person name="Floriano B."/>
        </authorList>
    </citation>
    <scope>NUCLEOTIDE SEQUENCE [LARGE SCALE GENOMIC DNA]</scope>
    <source>
        <strain evidence="2 3">TFA</strain>
    </source>
</reference>
<feature type="domain" description="AsmA" evidence="1">
    <location>
        <begin position="75"/>
        <end position="144"/>
    </location>
</feature>
<dbReference type="GO" id="GO:0005886">
    <property type="term" value="C:plasma membrane"/>
    <property type="evidence" value="ECO:0007669"/>
    <property type="project" value="TreeGrafter"/>
</dbReference>
<proteinExistence type="predicted"/>
<dbReference type="Proteomes" id="UP000058599">
    <property type="component" value="Chromosome"/>
</dbReference>
<dbReference type="InterPro" id="IPR052894">
    <property type="entry name" value="AsmA-related"/>
</dbReference>
<feature type="domain" description="AsmA" evidence="1">
    <location>
        <begin position="299"/>
        <end position="532"/>
    </location>
</feature>
<evidence type="ECO:0000313" key="3">
    <source>
        <dbReference type="Proteomes" id="UP000058599"/>
    </source>
</evidence>
<dbReference type="GO" id="GO:0090313">
    <property type="term" value="P:regulation of protein targeting to membrane"/>
    <property type="evidence" value="ECO:0007669"/>
    <property type="project" value="TreeGrafter"/>
</dbReference>
<dbReference type="PANTHER" id="PTHR30441">
    <property type="entry name" value="DUF748 DOMAIN-CONTAINING PROTEIN"/>
    <property type="match status" value="1"/>
</dbReference>
<dbReference type="RefSeq" id="WP_067182713.1">
    <property type="nucleotide sequence ID" value="NZ_CP012199.1"/>
</dbReference>
<dbReference type="EMBL" id="CP012199">
    <property type="protein sequence ID" value="AMG74138.1"/>
    <property type="molecule type" value="Genomic_DNA"/>
</dbReference>
<dbReference type="Pfam" id="PF05170">
    <property type="entry name" value="AsmA"/>
    <property type="match status" value="2"/>
</dbReference>
<organism evidence="2 3">
    <name type="scientific">Sphingopyxis granuli</name>
    <dbReference type="NCBI Taxonomy" id="267128"/>
    <lineage>
        <taxon>Bacteria</taxon>
        <taxon>Pseudomonadati</taxon>
        <taxon>Pseudomonadota</taxon>
        <taxon>Alphaproteobacteria</taxon>
        <taxon>Sphingomonadales</taxon>
        <taxon>Sphingomonadaceae</taxon>
        <taxon>Sphingopyxis</taxon>
    </lineage>
</organism>
<evidence type="ECO:0000259" key="1">
    <source>
        <dbReference type="Pfam" id="PF05170"/>
    </source>
</evidence>